<protein>
    <submittedName>
        <fullName evidence="4">TetR family transcriptional regulator</fullName>
    </submittedName>
</protein>
<dbReference type="InterPro" id="IPR009057">
    <property type="entry name" value="Homeodomain-like_sf"/>
</dbReference>
<evidence type="ECO:0000313" key="5">
    <source>
        <dbReference type="Proteomes" id="UP000094053"/>
    </source>
</evidence>
<dbReference type="Proteomes" id="UP000094053">
    <property type="component" value="Unassembled WGS sequence"/>
</dbReference>
<dbReference type="Gene3D" id="1.10.357.10">
    <property type="entry name" value="Tetracycline Repressor, domain 2"/>
    <property type="match status" value="1"/>
</dbReference>
<feature type="DNA-binding region" description="H-T-H motif" evidence="2">
    <location>
        <begin position="33"/>
        <end position="52"/>
    </location>
</feature>
<evidence type="ECO:0000259" key="3">
    <source>
        <dbReference type="PROSITE" id="PS50977"/>
    </source>
</evidence>
<feature type="domain" description="HTH tetR-type" evidence="3">
    <location>
        <begin position="10"/>
        <end position="70"/>
    </location>
</feature>
<dbReference type="SUPFAM" id="SSF46689">
    <property type="entry name" value="Homeodomain-like"/>
    <property type="match status" value="1"/>
</dbReference>
<gene>
    <name evidence="4" type="ORF">BHQ18_21575</name>
</gene>
<sequence length="191" mass="20818">MAGRPRVRAEALDVDAIVAAAVKIARKGLATLTMRSLSDELRVSVGALYKHVSGRDELLQLVVDHVLQQAPKAGSDTGDGWLALRAQVLGVQALMDRYPGLDDAVIARSPSSPVANRLRQEGMAALQREGLSVEDAHKVYRAVTWLWLGSRAALEGRKRRKADIDTFAEALDVLIAGLRHHVERSSKELVE</sequence>
<dbReference type="OrthoDB" id="4627290at2"/>
<dbReference type="InterPro" id="IPR001647">
    <property type="entry name" value="HTH_TetR"/>
</dbReference>
<keyword evidence="1 2" id="KW-0238">DNA-binding</keyword>
<evidence type="ECO:0000313" key="4">
    <source>
        <dbReference type="EMBL" id="ODQ87899.1"/>
    </source>
</evidence>
<dbReference type="Pfam" id="PF00440">
    <property type="entry name" value="TetR_N"/>
    <property type="match status" value="1"/>
</dbReference>
<dbReference type="EMBL" id="MIHA01000018">
    <property type="protein sequence ID" value="ODQ87899.1"/>
    <property type="molecule type" value="Genomic_DNA"/>
</dbReference>
<dbReference type="GO" id="GO:0003677">
    <property type="term" value="F:DNA binding"/>
    <property type="evidence" value="ECO:0007669"/>
    <property type="project" value="UniProtKB-UniRule"/>
</dbReference>
<dbReference type="InterPro" id="IPR036271">
    <property type="entry name" value="Tet_transcr_reg_TetR-rel_C_sf"/>
</dbReference>
<dbReference type="SUPFAM" id="SSF48498">
    <property type="entry name" value="Tetracyclin repressor-like, C-terminal domain"/>
    <property type="match status" value="1"/>
</dbReference>
<evidence type="ECO:0000256" key="1">
    <source>
        <dbReference type="ARBA" id="ARBA00023125"/>
    </source>
</evidence>
<keyword evidence="5" id="KW-1185">Reference proteome</keyword>
<evidence type="ECO:0000256" key="2">
    <source>
        <dbReference type="PROSITE-ProRule" id="PRU00335"/>
    </source>
</evidence>
<organism evidence="4 5">
    <name type="scientific">Mycolicibacterium flavescens</name>
    <name type="common">Mycobacterium flavescens</name>
    <dbReference type="NCBI Taxonomy" id="1776"/>
    <lineage>
        <taxon>Bacteria</taxon>
        <taxon>Bacillati</taxon>
        <taxon>Actinomycetota</taxon>
        <taxon>Actinomycetes</taxon>
        <taxon>Mycobacteriales</taxon>
        <taxon>Mycobacteriaceae</taxon>
        <taxon>Mycolicibacterium</taxon>
    </lineage>
</organism>
<comment type="caution">
    <text evidence="4">The sequence shown here is derived from an EMBL/GenBank/DDBJ whole genome shotgun (WGS) entry which is preliminary data.</text>
</comment>
<accession>A0A1E3RDH7</accession>
<dbReference type="AlphaFoldDB" id="A0A1E3RDH7"/>
<reference evidence="5" key="1">
    <citation type="submission" date="2016-09" db="EMBL/GenBank/DDBJ databases">
        <authorList>
            <person name="Greninger A.L."/>
            <person name="Jerome K.R."/>
            <person name="Mcnair B."/>
            <person name="Wallis C."/>
            <person name="Fang F."/>
        </authorList>
    </citation>
    <scope>NUCLEOTIDE SEQUENCE [LARGE SCALE GENOMIC DNA]</scope>
    <source>
        <strain evidence="5">M6</strain>
    </source>
</reference>
<dbReference type="STRING" id="1776.BHQ18_21575"/>
<dbReference type="PROSITE" id="PS50977">
    <property type="entry name" value="HTH_TETR_2"/>
    <property type="match status" value="1"/>
</dbReference>
<name>A0A1E3RDH7_MYCFV</name>
<proteinExistence type="predicted"/>
<dbReference type="RefSeq" id="WP_069415686.1">
    <property type="nucleotide sequence ID" value="NZ_JACKUL010000028.1"/>
</dbReference>